<evidence type="ECO:0000313" key="8">
    <source>
        <dbReference type="Proteomes" id="UP000228528"/>
    </source>
</evidence>
<keyword evidence="4 6" id="KW-1133">Transmembrane helix</keyword>
<evidence type="ECO:0000256" key="4">
    <source>
        <dbReference type="ARBA" id="ARBA00022989"/>
    </source>
</evidence>
<evidence type="ECO:0000256" key="6">
    <source>
        <dbReference type="SAM" id="Phobius"/>
    </source>
</evidence>
<evidence type="ECO:0000256" key="5">
    <source>
        <dbReference type="ARBA" id="ARBA00023136"/>
    </source>
</evidence>
<feature type="transmembrane region" description="Helical" evidence="6">
    <location>
        <begin position="15"/>
        <end position="33"/>
    </location>
</feature>
<keyword evidence="5 6" id="KW-0472">Membrane</keyword>
<evidence type="ECO:0000256" key="3">
    <source>
        <dbReference type="ARBA" id="ARBA00022692"/>
    </source>
</evidence>
<evidence type="ECO:0000256" key="1">
    <source>
        <dbReference type="ARBA" id="ARBA00004141"/>
    </source>
</evidence>
<protein>
    <recommendedName>
        <fullName evidence="9">AI-2E family transporter</fullName>
    </recommendedName>
</protein>
<dbReference type="EMBL" id="PFBW01000237">
    <property type="protein sequence ID" value="PIR76836.1"/>
    <property type="molecule type" value="Genomic_DNA"/>
</dbReference>
<evidence type="ECO:0008006" key="9">
    <source>
        <dbReference type="Google" id="ProtNLM"/>
    </source>
</evidence>
<dbReference type="PANTHER" id="PTHR21716:SF4">
    <property type="entry name" value="TRANSMEMBRANE PROTEIN 245"/>
    <property type="match status" value="1"/>
</dbReference>
<comment type="caution">
    <text evidence="7">The sequence shown here is derived from an EMBL/GenBank/DDBJ whole genome shotgun (WGS) entry which is preliminary data.</text>
</comment>
<evidence type="ECO:0000256" key="2">
    <source>
        <dbReference type="ARBA" id="ARBA00009773"/>
    </source>
</evidence>
<feature type="transmembrane region" description="Helical" evidence="6">
    <location>
        <begin position="164"/>
        <end position="182"/>
    </location>
</feature>
<dbReference type="Pfam" id="PF01594">
    <property type="entry name" value="AI-2E_transport"/>
    <property type="match status" value="1"/>
</dbReference>
<organism evidence="7 8">
    <name type="scientific">Candidatus Magasanikbacteria bacterium CG10_big_fil_rev_8_21_14_0_10_38_6</name>
    <dbReference type="NCBI Taxonomy" id="1974647"/>
    <lineage>
        <taxon>Bacteria</taxon>
        <taxon>Candidatus Magasanikiibacteriota</taxon>
    </lineage>
</organism>
<sequence length="360" mass="40633">MPVSKHVMSFHRLRSIFYFVLLGIFGALLLYVVRPFFYPIFWAAVIAIMFYPVYVWLTHHTKMPSVSSLLSVMIVVATLLVPMVLISVLVVYQTSDLYDTVSQNNFFVTNAQGENRFLSYVEHNAFFAPYLETIRTEWTAYITNVTRSISGFLFNKVTALTGNIIRFAFMTFIMLYTLYYFFKDGKKILDTLAHLSPLGNKYENMLYQRFTSTVRSTLKSTLVIGGIQGTMGGLLFWATGVQGAFVWGVIMVILSIIPAIGSFLVWFPAGLIMIALGNVWQGLTVLIVGTVLISNIDNFLRPKMIEKDIQMHPLLVLFSTLGGLALFEISGFVIGPVVAALFLAVLAIYDQYYKLELKKN</sequence>
<accession>A0A2M6NZE3</accession>
<dbReference type="AlphaFoldDB" id="A0A2M6NZE3"/>
<gene>
    <name evidence="7" type="ORF">COU30_05730</name>
</gene>
<feature type="transmembrane region" description="Helical" evidence="6">
    <location>
        <begin position="218"/>
        <end position="238"/>
    </location>
</feature>
<name>A0A2M6NZE3_9BACT</name>
<feature type="transmembrane region" description="Helical" evidence="6">
    <location>
        <begin position="69"/>
        <end position="92"/>
    </location>
</feature>
<feature type="transmembrane region" description="Helical" evidence="6">
    <location>
        <begin position="316"/>
        <end position="349"/>
    </location>
</feature>
<evidence type="ECO:0000313" key="7">
    <source>
        <dbReference type="EMBL" id="PIR76836.1"/>
    </source>
</evidence>
<dbReference type="PANTHER" id="PTHR21716">
    <property type="entry name" value="TRANSMEMBRANE PROTEIN"/>
    <property type="match status" value="1"/>
</dbReference>
<feature type="transmembrane region" description="Helical" evidence="6">
    <location>
        <begin position="279"/>
        <end position="296"/>
    </location>
</feature>
<proteinExistence type="inferred from homology"/>
<dbReference type="InterPro" id="IPR002549">
    <property type="entry name" value="AI-2E-like"/>
</dbReference>
<feature type="transmembrane region" description="Helical" evidence="6">
    <location>
        <begin position="244"/>
        <end position="267"/>
    </location>
</feature>
<comment type="similarity">
    <text evidence="2">Belongs to the autoinducer-2 exporter (AI-2E) (TC 2.A.86) family.</text>
</comment>
<dbReference type="Proteomes" id="UP000228528">
    <property type="component" value="Unassembled WGS sequence"/>
</dbReference>
<dbReference type="GO" id="GO:0016020">
    <property type="term" value="C:membrane"/>
    <property type="evidence" value="ECO:0007669"/>
    <property type="project" value="UniProtKB-SubCell"/>
</dbReference>
<reference evidence="8" key="1">
    <citation type="submission" date="2017-09" db="EMBL/GenBank/DDBJ databases">
        <title>Depth-based differentiation of microbial function through sediment-hosted aquifers and enrichment of novel symbionts in the deep terrestrial subsurface.</title>
        <authorList>
            <person name="Probst A.J."/>
            <person name="Ladd B."/>
            <person name="Jarett J.K."/>
            <person name="Geller-Mcgrath D.E."/>
            <person name="Sieber C.M.K."/>
            <person name="Emerson J.B."/>
            <person name="Anantharaman K."/>
            <person name="Thomas B.C."/>
            <person name="Malmstrom R."/>
            <person name="Stieglmeier M."/>
            <person name="Klingl A."/>
            <person name="Woyke T."/>
            <person name="Ryan C.M."/>
            <person name="Banfield J.F."/>
        </authorList>
    </citation>
    <scope>NUCLEOTIDE SEQUENCE [LARGE SCALE GENOMIC DNA]</scope>
</reference>
<comment type="subcellular location">
    <subcellularLocation>
        <location evidence="1">Membrane</location>
        <topology evidence="1">Multi-pass membrane protein</topology>
    </subcellularLocation>
</comment>
<keyword evidence="3 6" id="KW-0812">Transmembrane</keyword>
<feature type="transmembrane region" description="Helical" evidence="6">
    <location>
        <begin position="39"/>
        <end position="57"/>
    </location>
</feature>